<dbReference type="InterPro" id="IPR001188">
    <property type="entry name" value="Sperm_putr-bd"/>
</dbReference>
<proteinExistence type="predicted"/>
<keyword evidence="2" id="KW-0813">Transport</keyword>
<dbReference type="CDD" id="cd13590">
    <property type="entry name" value="PBP2_PotD_PotF_like"/>
    <property type="match status" value="1"/>
</dbReference>
<dbReference type="PRINTS" id="PR00909">
    <property type="entry name" value="SPERMDNBNDNG"/>
</dbReference>
<reference evidence="7" key="2">
    <citation type="journal article" date="2021" name="PeerJ">
        <title>Extensive microbial diversity within the chicken gut microbiome revealed by metagenomics and culture.</title>
        <authorList>
            <person name="Gilroy R."/>
            <person name="Ravi A."/>
            <person name="Getino M."/>
            <person name="Pursley I."/>
            <person name="Horton D.L."/>
            <person name="Alikhan N.F."/>
            <person name="Baker D."/>
            <person name="Gharbi K."/>
            <person name="Hall N."/>
            <person name="Watson M."/>
            <person name="Adriaenssens E.M."/>
            <person name="Foster-Nyarko E."/>
            <person name="Jarju S."/>
            <person name="Secka A."/>
            <person name="Antonio M."/>
            <person name="Oren A."/>
            <person name="Chaudhuri R.R."/>
            <person name="La Ragione R."/>
            <person name="Hildebrand F."/>
            <person name="Pallen M.J."/>
        </authorList>
    </citation>
    <scope>NUCLEOTIDE SEQUENCE</scope>
    <source>
        <strain evidence="7">ChiSjej6B24-2974</strain>
    </source>
</reference>
<evidence type="ECO:0000313" key="8">
    <source>
        <dbReference type="Proteomes" id="UP000824260"/>
    </source>
</evidence>
<evidence type="ECO:0000256" key="3">
    <source>
        <dbReference type="ARBA" id="ARBA00022729"/>
    </source>
</evidence>
<dbReference type="GO" id="GO:0042597">
    <property type="term" value="C:periplasmic space"/>
    <property type="evidence" value="ECO:0007669"/>
    <property type="project" value="UniProtKB-SubCell"/>
</dbReference>
<reference evidence="7" key="1">
    <citation type="submission" date="2020-10" db="EMBL/GenBank/DDBJ databases">
        <authorList>
            <person name="Gilroy R."/>
        </authorList>
    </citation>
    <scope>NUCLEOTIDE SEQUENCE</scope>
    <source>
        <strain evidence="7">ChiSjej6B24-2974</strain>
    </source>
</reference>
<dbReference type="GO" id="GO:0015846">
    <property type="term" value="P:polyamine transport"/>
    <property type="evidence" value="ECO:0007669"/>
    <property type="project" value="InterPro"/>
</dbReference>
<dbReference type="Gene3D" id="3.40.190.10">
    <property type="entry name" value="Periplasmic binding protein-like II"/>
    <property type="match status" value="2"/>
</dbReference>
<accession>A0A9D1CXQ0</accession>
<dbReference type="Pfam" id="PF13416">
    <property type="entry name" value="SBP_bac_8"/>
    <property type="match status" value="1"/>
</dbReference>
<feature type="binding site" evidence="5">
    <location>
        <position position="78"/>
    </location>
    <ligand>
        <name>spermidine</name>
        <dbReference type="ChEBI" id="CHEBI:57834"/>
    </ligand>
</feature>
<keyword evidence="4" id="KW-0574">Periplasm</keyword>
<dbReference type="Proteomes" id="UP000824260">
    <property type="component" value="Unassembled WGS sequence"/>
</dbReference>
<organism evidence="7 8">
    <name type="scientific">Candidatus Pullichristensenella stercorigallinarum</name>
    <dbReference type="NCBI Taxonomy" id="2840909"/>
    <lineage>
        <taxon>Bacteria</taxon>
        <taxon>Bacillati</taxon>
        <taxon>Bacillota</taxon>
        <taxon>Clostridia</taxon>
        <taxon>Candidatus Pullichristensenella</taxon>
    </lineage>
</organism>
<protein>
    <submittedName>
        <fullName evidence="7">Spermidine/putrescine ABC transporter substrate-binding protein</fullName>
    </submittedName>
</protein>
<dbReference type="SUPFAM" id="SSF53850">
    <property type="entry name" value="Periplasmic binding protein-like II"/>
    <property type="match status" value="1"/>
</dbReference>
<dbReference type="PIRSF" id="PIRSF019574">
    <property type="entry name" value="Periplasmic_polyamine_BP"/>
    <property type="match status" value="1"/>
</dbReference>
<dbReference type="PANTHER" id="PTHR30222">
    <property type="entry name" value="SPERMIDINE/PUTRESCINE-BINDING PERIPLASMIC PROTEIN"/>
    <property type="match status" value="1"/>
</dbReference>
<evidence type="ECO:0000256" key="2">
    <source>
        <dbReference type="ARBA" id="ARBA00022448"/>
    </source>
</evidence>
<gene>
    <name evidence="7" type="ORF">IAA52_10620</name>
</gene>
<evidence type="ECO:0000313" key="7">
    <source>
        <dbReference type="EMBL" id="HIQ83539.1"/>
    </source>
</evidence>
<evidence type="ECO:0000256" key="6">
    <source>
        <dbReference type="SAM" id="SignalP"/>
    </source>
</evidence>
<feature type="signal peptide" evidence="6">
    <location>
        <begin position="1"/>
        <end position="21"/>
    </location>
</feature>
<evidence type="ECO:0000256" key="4">
    <source>
        <dbReference type="ARBA" id="ARBA00022764"/>
    </source>
</evidence>
<comment type="subcellular location">
    <subcellularLocation>
        <location evidence="1">Periplasm</location>
    </subcellularLocation>
</comment>
<dbReference type="EMBL" id="DVFZ01000102">
    <property type="protein sequence ID" value="HIQ83539.1"/>
    <property type="molecule type" value="Genomic_DNA"/>
</dbReference>
<evidence type="ECO:0000256" key="5">
    <source>
        <dbReference type="PIRSR" id="PIRSR019574-1"/>
    </source>
</evidence>
<dbReference type="PANTHER" id="PTHR30222:SF17">
    <property type="entry name" value="SPERMIDINE_PUTRESCINE-BINDING PERIPLASMIC PROTEIN"/>
    <property type="match status" value="1"/>
</dbReference>
<name>A0A9D1CXQ0_9FIRM</name>
<dbReference type="GO" id="GO:0019808">
    <property type="term" value="F:polyamine binding"/>
    <property type="evidence" value="ECO:0007669"/>
    <property type="project" value="InterPro"/>
</dbReference>
<evidence type="ECO:0000256" key="1">
    <source>
        <dbReference type="ARBA" id="ARBA00004418"/>
    </source>
</evidence>
<sequence length="340" mass="37337">MKKLLVLLLALLLAAAPCALADSINIYTWDGYFNPETISAFTEETGIEVNFSPFASNEDMLVVMENGAAYDIVLASDYALNILRKAGLLQPLDMEALTNYENLDPAYLNQYYDPDGQYSIPYAPGSPVLVYNPELVEGEITSFADLFDEQFVDSVCLLDSARVMIGYVNMMLGHDFNTTDEAELAEAAEALQQIKPNVLALDSNLAYQYLLSGEAKAAFLFTSQAVVCEQAMPGAFEYVFPSEGIGFGIDAMVIPASAENPEGANAFLNYLMRPEVAATIQPWTMYMNVNAAAAELLPEGSLDYAALNIPEDLFATKQFAEDLGEYESVYQDIWSEFKLS</sequence>
<dbReference type="AlphaFoldDB" id="A0A9D1CXQ0"/>
<keyword evidence="3 6" id="KW-0732">Signal</keyword>
<dbReference type="InterPro" id="IPR006059">
    <property type="entry name" value="SBP"/>
</dbReference>
<feature type="chain" id="PRO_5038558289" evidence="6">
    <location>
        <begin position="22"/>
        <end position="340"/>
    </location>
</feature>
<comment type="caution">
    <text evidence="7">The sequence shown here is derived from an EMBL/GenBank/DDBJ whole genome shotgun (WGS) entry which is preliminary data.</text>
</comment>